<dbReference type="PROSITE" id="PS51029">
    <property type="entry name" value="MADF"/>
    <property type="match status" value="1"/>
</dbReference>
<feature type="region of interest" description="Disordered" evidence="1">
    <location>
        <begin position="164"/>
        <end position="184"/>
    </location>
</feature>
<keyword evidence="4" id="KW-1185">Reference proteome</keyword>
<feature type="region of interest" description="Disordered" evidence="1">
    <location>
        <begin position="110"/>
        <end position="145"/>
    </location>
</feature>
<name>A0ABQ7QR70_PLUXY</name>
<evidence type="ECO:0000313" key="3">
    <source>
        <dbReference type="EMBL" id="KAG7307563.1"/>
    </source>
</evidence>
<sequence>MAVWSNEATTQFISLYKSHTCLWKVKSSEYKNRKTKKRAYEDLVRFCKSIGFHEASEDTVRRKINCLRGCFRKELRKIVASLKNGQKEEDAYKPNLWYFDQLMFTKDHDIEDGGTYGDGDDDDDNDDNEDDTNSNDSIYERKPTIEVSVPYTSNTAAFGFQSSQYDKNVNNGSPTRNGGENDNEISKYARADKGVKRRLQQPAGYIGVCSGGMTLADISETEAFGIMVARKLQRMGRDQALYAETIINTVLRKGITNKLTEETDVCDNHCERNFLG</sequence>
<accession>A0ABQ7QR70</accession>
<dbReference type="Proteomes" id="UP000823941">
    <property type="component" value="Chromosome 10"/>
</dbReference>
<protein>
    <recommendedName>
        <fullName evidence="2">MADF domain-containing protein</fullName>
    </recommendedName>
</protein>
<feature type="compositionally biased region" description="Acidic residues" evidence="1">
    <location>
        <begin position="118"/>
        <end position="133"/>
    </location>
</feature>
<dbReference type="Pfam" id="PF10545">
    <property type="entry name" value="MADF_DNA_bdg"/>
    <property type="match status" value="1"/>
</dbReference>
<evidence type="ECO:0000256" key="1">
    <source>
        <dbReference type="SAM" id="MobiDB-lite"/>
    </source>
</evidence>
<proteinExistence type="predicted"/>
<dbReference type="SMART" id="SM00595">
    <property type="entry name" value="MADF"/>
    <property type="match status" value="1"/>
</dbReference>
<evidence type="ECO:0000313" key="4">
    <source>
        <dbReference type="Proteomes" id="UP000823941"/>
    </source>
</evidence>
<reference evidence="3 4" key="1">
    <citation type="submission" date="2021-06" db="EMBL/GenBank/DDBJ databases">
        <title>A haploid diamondback moth (Plutella xylostella L.) genome assembly resolves 31 chromosomes and identifies a diamide resistance mutation.</title>
        <authorList>
            <person name="Ward C.M."/>
            <person name="Perry K.D."/>
            <person name="Baker G."/>
            <person name="Powis K."/>
            <person name="Heckel D.G."/>
            <person name="Baxter S.W."/>
        </authorList>
    </citation>
    <scope>NUCLEOTIDE SEQUENCE [LARGE SCALE GENOMIC DNA]</scope>
    <source>
        <strain evidence="3 4">LV</strain>
        <tissue evidence="3">Single pupa</tissue>
    </source>
</reference>
<organism evidence="3 4">
    <name type="scientific">Plutella xylostella</name>
    <name type="common">Diamondback moth</name>
    <name type="synonym">Plutella maculipennis</name>
    <dbReference type="NCBI Taxonomy" id="51655"/>
    <lineage>
        <taxon>Eukaryota</taxon>
        <taxon>Metazoa</taxon>
        <taxon>Ecdysozoa</taxon>
        <taxon>Arthropoda</taxon>
        <taxon>Hexapoda</taxon>
        <taxon>Insecta</taxon>
        <taxon>Pterygota</taxon>
        <taxon>Neoptera</taxon>
        <taxon>Endopterygota</taxon>
        <taxon>Lepidoptera</taxon>
        <taxon>Glossata</taxon>
        <taxon>Ditrysia</taxon>
        <taxon>Yponomeutoidea</taxon>
        <taxon>Plutellidae</taxon>
        <taxon>Plutella</taxon>
    </lineage>
</organism>
<feature type="domain" description="MADF" evidence="2">
    <location>
        <begin position="11"/>
        <end position="110"/>
    </location>
</feature>
<dbReference type="PANTHER" id="PTHR21505:SF8">
    <property type="entry name" value="DPT-YFP REPRESSOR BY OVEREXPRESSION, ISOFORM D-RELATED"/>
    <property type="match status" value="1"/>
</dbReference>
<dbReference type="InterPro" id="IPR006578">
    <property type="entry name" value="MADF-dom"/>
</dbReference>
<dbReference type="EMBL" id="JAHIBW010000010">
    <property type="protein sequence ID" value="KAG7307563.1"/>
    <property type="molecule type" value="Genomic_DNA"/>
</dbReference>
<dbReference type="PANTHER" id="PTHR21505">
    <property type="entry name" value="MADF DOMAIN-CONTAINING PROTEIN-RELATED"/>
    <property type="match status" value="1"/>
</dbReference>
<comment type="caution">
    <text evidence="3">The sequence shown here is derived from an EMBL/GenBank/DDBJ whole genome shotgun (WGS) entry which is preliminary data.</text>
</comment>
<evidence type="ECO:0000259" key="2">
    <source>
        <dbReference type="PROSITE" id="PS51029"/>
    </source>
</evidence>
<gene>
    <name evidence="3" type="ORF">JYU34_007779</name>
</gene>
<feature type="compositionally biased region" description="Polar residues" evidence="1">
    <location>
        <begin position="164"/>
        <end position="180"/>
    </location>
</feature>